<keyword evidence="7" id="KW-1185">Reference proteome</keyword>
<dbReference type="PROSITE" id="PS00560">
    <property type="entry name" value="CARBOXYPEPT_SER_HIS"/>
    <property type="match status" value="1"/>
</dbReference>
<keyword evidence="3" id="KW-0645">Protease</keyword>
<reference evidence="6 7" key="1">
    <citation type="submission" date="2019-12" db="EMBL/GenBank/DDBJ databases">
        <authorList>
            <person name="Alioto T."/>
            <person name="Alioto T."/>
            <person name="Gomez Garrido J."/>
        </authorList>
    </citation>
    <scope>NUCLEOTIDE SEQUENCE [LARGE SCALE GENOMIC DNA]</scope>
</reference>
<dbReference type="GO" id="GO:0004185">
    <property type="term" value="F:serine-type carboxypeptidase activity"/>
    <property type="evidence" value="ECO:0007669"/>
    <property type="project" value="InterPro"/>
</dbReference>
<dbReference type="EMBL" id="CACTIH010005554">
    <property type="protein sequence ID" value="CAA2997399.1"/>
    <property type="molecule type" value="Genomic_DNA"/>
</dbReference>
<dbReference type="Pfam" id="PF00450">
    <property type="entry name" value="Peptidase_S10"/>
    <property type="match status" value="1"/>
</dbReference>
<accession>A0A8S0SYP0</accession>
<sequence>MKPDWMENYEVVIPALLENGVKLLVYAEEKREMGRCYGMVGTERLCISTSVPFKGDGEEAGLTKSSGLLTFLKVYNAGHWIPADQPKASLEMIKRWMQGIPL</sequence>
<dbReference type="Proteomes" id="UP000594638">
    <property type="component" value="Unassembled WGS sequence"/>
</dbReference>
<organism evidence="6 7">
    <name type="scientific">Olea europaea subsp. europaea</name>
    <dbReference type="NCBI Taxonomy" id="158383"/>
    <lineage>
        <taxon>Eukaryota</taxon>
        <taxon>Viridiplantae</taxon>
        <taxon>Streptophyta</taxon>
        <taxon>Embryophyta</taxon>
        <taxon>Tracheophyta</taxon>
        <taxon>Spermatophyta</taxon>
        <taxon>Magnoliopsida</taxon>
        <taxon>eudicotyledons</taxon>
        <taxon>Gunneridae</taxon>
        <taxon>Pentapetalae</taxon>
        <taxon>asterids</taxon>
        <taxon>lamiids</taxon>
        <taxon>Lamiales</taxon>
        <taxon>Oleaceae</taxon>
        <taxon>Oleeae</taxon>
        <taxon>Olea</taxon>
    </lineage>
</organism>
<dbReference type="Gene3D" id="3.40.50.1820">
    <property type="entry name" value="alpha/beta hydrolase"/>
    <property type="match status" value="1"/>
</dbReference>
<dbReference type="InterPro" id="IPR001563">
    <property type="entry name" value="Peptidase_S10"/>
</dbReference>
<dbReference type="OrthoDB" id="443318at2759"/>
<evidence type="ECO:0000256" key="1">
    <source>
        <dbReference type="ARBA" id="ARBA00009431"/>
    </source>
</evidence>
<keyword evidence="4" id="KW-0378">Hydrolase</keyword>
<comment type="similarity">
    <text evidence="1">Belongs to the peptidase S10 family.</text>
</comment>
<evidence type="ECO:0000256" key="5">
    <source>
        <dbReference type="ARBA" id="ARBA00023180"/>
    </source>
</evidence>
<evidence type="ECO:0000256" key="4">
    <source>
        <dbReference type="ARBA" id="ARBA00022801"/>
    </source>
</evidence>
<name>A0A8S0SYP0_OLEEU</name>
<evidence type="ECO:0000256" key="3">
    <source>
        <dbReference type="ARBA" id="ARBA00022670"/>
    </source>
</evidence>
<gene>
    <name evidence="6" type="ORF">OLEA9_A001205</name>
</gene>
<dbReference type="InterPro" id="IPR029058">
    <property type="entry name" value="AB_hydrolase_fold"/>
</dbReference>
<evidence type="ECO:0000313" key="6">
    <source>
        <dbReference type="EMBL" id="CAA2997399.1"/>
    </source>
</evidence>
<protein>
    <submittedName>
        <fullName evidence="6">Serine carboxypeptidase-like</fullName>
    </submittedName>
</protein>
<keyword evidence="5" id="KW-0325">Glycoprotein</keyword>
<proteinExistence type="inferred from homology"/>
<dbReference type="InterPro" id="IPR033124">
    <property type="entry name" value="Ser_caboxypep_his_AS"/>
</dbReference>
<dbReference type="GO" id="GO:0006508">
    <property type="term" value="P:proteolysis"/>
    <property type="evidence" value="ECO:0007669"/>
    <property type="project" value="UniProtKB-KW"/>
</dbReference>
<dbReference type="AlphaFoldDB" id="A0A8S0SYP0"/>
<keyword evidence="2 6" id="KW-0121">Carboxypeptidase</keyword>
<evidence type="ECO:0000313" key="7">
    <source>
        <dbReference type="Proteomes" id="UP000594638"/>
    </source>
</evidence>
<dbReference type="SUPFAM" id="SSF53474">
    <property type="entry name" value="alpha/beta-Hydrolases"/>
    <property type="match status" value="1"/>
</dbReference>
<comment type="caution">
    <text evidence="6">The sequence shown here is derived from an EMBL/GenBank/DDBJ whole genome shotgun (WGS) entry which is preliminary data.</text>
</comment>
<evidence type="ECO:0000256" key="2">
    <source>
        <dbReference type="ARBA" id="ARBA00022645"/>
    </source>
</evidence>
<dbReference type="Gramene" id="OE9A001205T2">
    <property type="protein sequence ID" value="OE9A001205C2"/>
    <property type="gene ID" value="OE9A001205"/>
</dbReference>